<sequence length="128" mass="14303">MAEIKLSLQDNPPLPNSSDSEILPNKTPDYLDPLIPEEAILYKVTPVCDVGTQTTCYYSDVVPNKIERRIRNNDSKTVETSLKNTNLASPADFCSVFYLKYLFILAIKEDLSTGCMSIDIMSVIVHIS</sequence>
<comment type="caution">
    <text evidence="2">The sequence shown here is derived from an EMBL/GenBank/DDBJ whole genome shotgun (WGS) entry which is preliminary data.</text>
</comment>
<feature type="region of interest" description="Disordered" evidence="1">
    <location>
        <begin position="1"/>
        <end position="26"/>
    </location>
</feature>
<proteinExistence type="predicted"/>
<evidence type="ECO:0000256" key="1">
    <source>
        <dbReference type="SAM" id="MobiDB-lite"/>
    </source>
</evidence>
<reference evidence="2" key="1">
    <citation type="journal article" date="2021" name="Genome Biol. Evol.">
        <title>A High-Quality Reference Genome for a Parasitic Bivalve with Doubly Uniparental Inheritance (Bivalvia: Unionida).</title>
        <authorList>
            <person name="Smith C.H."/>
        </authorList>
    </citation>
    <scope>NUCLEOTIDE SEQUENCE</scope>
    <source>
        <strain evidence="2">CHS0354</strain>
    </source>
</reference>
<name>A0AAE0SRN9_9BIVA</name>
<reference evidence="2" key="2">
    <citation type="journal article" date="2021" name="Genome Biol. Evol.">
        <title>Developing a high-quality reference genome for a parasitic bivalve with doubly uniparental inheritance (Bivalvia: Unionida).</title>
        <authorList>
            <person name="Smith C.H."/>
        </authorList>
    </citation>
    <scope>NUCLEOTIDE SEQUENCE</scope>
    <source>
        <strain evidence="2">CHS0354</strain>
        <tissue evidence="2">Mantle</tissue>
    </source>
</reference>
<organism evidence="2 3">
    <name type="scientific">Potamilus streckersoni</name>
    <dbReference type="NCBI Taxonomy" id="2493646"/>
    <lineage>
        <taxon>Eukaryota</taxon>
        <taxon>Metazoa</taxon>
        <taxon>Spiralia</taxon>
        <taxon>Lophotrochozoa</taxon>
        <taxon>Mollusca</taxon>
        <taxon>Bivalvia</taxon>
        <taxon>Autobranchia</taxon>
        <taxon>Heteroconchia</taxon>
        <taxon>Palaeoheterodonta</taxon>
        <taxon>Unionida</taxon>
        <taxon>Unionoidea</taxon>
        <taxon>Unionidae</taxon>
        <taxon>Ambleminae</taxon>
        <taxon>Lampsilini</taxon>
        <taxon>Potamilus</taxon>
    </lineage>
</organism>
<gene>
    <name evidence="2" type="ORF">CHS0354_029066</name>
</gene>
<accession>A0AAE0SRN9</accession>
<evidence type="ECO:0000313" key="3">
    <source>
        <dbReference type="Proteomes" id="UP001195483"/>
    </source>
</evidence>
<reference evidence="2" key="3">
    <citation type="submission" date="2023-05" db="EMBL/GenBank/DDBJ databases">
        <authorList>
            <person name="Smith C.H."/>
        </authorList>
    </citation>
    <scope>NUCLEOTIDE SEQUENCE</scope>
    <source>
        <strain evidence="2">CHS0354</strain>
        <tissue evidence="2">Mantle</tissue>
    </source>
</reference>
<protein>
    <submittedName>
        <fullName evidence="2">Uncharacterized protein</fullName>
    </submittedName>
</protein>
<dbReference type="EMBL" id="JAEAOA010001746">
    <property type="protein sequence ID" value="KAK3596885.1"/>
    <property type="molecule type" value="Genomic_DNA"/>
</dbReference>
<evidence type="ECO:0000313" key="2">
    <source>
        <dbReference type="EMBL" id="KAK3596885.1"/>
    </source>
</evidence>
<dbReference type="AlphaFoldDB" id="A0AAE0SRN9"/>
<keyword evidence="3" id="KW-1185">Reference proteome</keyword>
<dbReference type="Proteomes" id="UP001195483">
    <property type="component" value="Unassembled WGS sequence"/>
</dbReference>